<dbReference type="SUPFAM" id="SSF51658">
    <property type="entry name" value="Xylose isomerase-like"/>
    <property type="match status" value="1"/>
</dbReference>
<sequence length="581" mass="64495">MISLSKYHFRQIPQSFACLVFLSQSQKIRPAPSEEVVPLRFGIQGFGLFRADAGPYPDIFRTVRSAGFRLLEPCIAFGPVPGFERMIWPADQVGPLLQEALDSGLAVESCHVFADNLSACVPRMAELAGQFGIRQFVVKTPPDMSPLSLQQAALQYMDLADSLAGFGAGLLIHNEAEDIRTRVRGKTAYEYLLDLCLGKVGAQVDAGWAMIAGEDPVRLLWRNAHRVQSLHWKDFRGSEETRIGAGELPAEACFQFARAMGIPQIADQDSFPGGVSADLDSVYSFLNGMVQTREKSVSYLNTYDIETGEIRTLHRFDRVIEAPNWLRNENAMLYNSGGRIWRYDIASGAETLVDTGICTGCNNDHVVAPDESAFAVSHGNVTPEEGYTSRIYVIPMSGGQARLVTPESPSYLHGWSPDGKELAYCAFRTVGGSTEVDIYTIPADGSAPEKRLTQGGFNDGPEYSPDGRYIWFNSTRSGLMQIWRMKADGSEQTRMTSDDRNNWFAHVSPDGKKAVYLSYRRGDLDPREHLPNMQVELWLMNSDGSDRKRIVSFFGGQGSINVNSWAGDSRQFAFISYELLY</sequence>
<name>W0FPW9_9BACT</name>
<dbReference type="PANTHER" id="PTHR36842">
    <property type="entry name" value="PROTEIN TOLB HOMOLOG"/>
    <property type="match status" value="1"/>
</dbReference>
<dbReference type="InterPro" id="IPR011659">
    <property type="entry name" value="WD40"/>
</dbReference>
<dbReference type="Pfam" id="PF07676">
    <property type="entry name" value="PD40"/>
    <property type="match status" value="3"/>
</dbReference>
<dbReference type="SUPFAM" id="SSF82171">
    <property type="entry name" value="DPP6 N-terminal domain-like"/>
    <property type="match status" value="1"/>
</dbReference>
<comment type="similarity">
    <text evidence="1">Belongs to the TolB family.</text>
</comment>
<evidence type="ECO:0000256" key="1">
    <source>
        <dbReference type="ARBA" id="ARBA00009820"/>
    </source>
</evidence>
<dbReference type="Gene3D" id="2.120.10.30">
    <property type="entry name" value="TolB, C-terminal domain"/>
    <property type="match status" value="1"/>
</dbReference>
<evidence type="ECO:0000313" key="2">
    <source>
        <dbReference type="EMBL" id="AHF25055.1"/>
    </source>
</evidence>
<dbReference type="PANTHER" id="PTHR36842:SF1">
    <property type="entry name" value="PROTEIN TOLB"/>
    <property type="match status" value="1"/>
</dbReference>
<dbReference type="Gene3D" id="3.20.20.150">
    <property type="entry name" value="Divalent-metal-dependent TIM barrel enzymes"/>
    <property type="match status" value="1"/>
</dbReference>
<reference evidence="2" key="1">
    <citation type="journal article" date="2013" name="PLoS ONE">
        <title>Metagenomic insights into the carbohydrate-active enzymes carried by the microorganisms adhering to solid digesta in the rumen of cows.</title>
        <authorList>
            <person name="Wang L."/>
            <person name="Hatem A."/>
            <person name="Catalyurek U.V."/>
            <person name="Morrison M."/>
            <person name="Yu Z."/>
        </authorList>
    </citation>
    <scope>NUCLEOTIDE SEQUENCE</scope>
</reference>
<accession>W0FPW9</accession>
<dbReference type="InterPro" id="IPR036237">
    <property type="entry name" value="Xyl_isomerase-like_sf"/>
</dbReference>
<proteinExistence type="inferred from homology"/>
<dbReference type="InterPro" id="IPR011042">
    <property type="entry name" value="6-blade_b-propeller_TolB-like"/>
</dbReference>
<dbReference type="EMBL" id="KC246817">
    <property type="protein sequence ID" value="AHF25055.1"/>
    <property type="molecule type" value="Genomic_DNA"/>
</dbReference>
<organism evidence="2">
    <name type="scientific">uncultured bacterium Contig4</name>
    <dbReference type="NCBI Taxonomy" id="1393569"/>
    <lineage>
        <taxon>Bacteria</taxon>
        <taxon>environmental samples</taxon>
    </lineage>
</organism>
<dbReference type="AlphaFoldDB" id="W0FPW9"/>
<protein>
    <submittedName>
        <fullName evidence="2">Periplasmic component of the Tol biopolymer transport system</fullName>
    </submittedName>
</protein>